<dbReference type="AlphaFoldDB" id="A0AAV5TY64"/>
<proteinExistence type="predicted"/>
<accession>A0AAV5TY64</accession>
<dbReference type="Proteomes" id="UP001432027">
    <property type="component" value="Unassembled WGS sequence"/>
</dbReference>
<sequence length="129" mass="15280">KGPDWFHWRNVTTTGLKPRSGRCISVDVVEGISAKYVILIKDNYSLPERSHLRDNIVYRYDLDLNTMEWTRTEIVDAVAVENRGWRFNFERMHILATRTKFHIFSDPEIKSFQIIDRASNRCTIVEYDN</sequence>
<reference evidence="1" key="1">
    <citation type="submission" date="2023-10" db="EMBL/GenBank/DDBJ databases">
        <title>Genome assembly of Pristionchus species.</title>
        <authorList>
            <person name="Yoshida K."/>
            <person name="Sommer R.J."/>
        </authorList>
    </citation>
    <scope>NUCLEOTIDE SEQUENCE</scope>
    <source>
        <strain evidence="1">RS0144</strain>
    </source>
</reference>
<protein>
    <submittedName>
        <fullName evidence="1">Uncharacterized protein</fullName>
    </submittedName>
</protein>
<feature type="non-terminal residue" evidence="1">
    <location>
        <position position="129"/>
    </location>
</feature>
<organism evidence="1 2">
    <name type="scientific">Pristionchus entomophagus</name>
    <dbReference type="NCBI Taxonomy" id="358040"/>
    <lineage>
        <taxon>Eukaryota</taxon>
        <taxon>Metazoa</taxon>
        <taxon>Ecdysozoa</taxon>
        <taxon>Nematoda</taxon>
        <taxon>Chromadorea</taxon>
        <taxon>Rhabditida</taxon>
        <taxon>Rhabditina</taxon>
        <taxon>Diplogasteromorpha</taxon>
        <taxon>Diplogasteroidea</taxon>
        <taxon>Neodiplogasteridae</taxon>
        <taxon>Pristionchus</taxon>
    </lineage>
</organism>
<feature type="non-terminal residue" evidence="1">
    <location>
        <position position="1"/>
    </location>
</feature>
<keyword evidence="2" id="KW-1185">Reference proteome</keyword>
<comment type="caution">
    <text evidence="1">The sequence shown here is derived from an EMBL/GenBank/DDBJ whole genome shotgun (WGS) entry which is preliminary data.</text>
</comment>
<name>A0AAV5TY64_9BILA</name>
<dbReference type="EMBL" id="BTSX01000005">
    <property type="protein sequence ID" value="GMS99195.1"/>
    <property type="molecule type" value="Genomic_DNA"/>
</dbReference>
<gene>
    <name evidence="1" type="ORF">PENTCL1PPCAC_21370</name>
</gene>
<evidence type="ECO:0000313" key="1">
    <source>
        <dbReference type="EMBL" id="GMS99195.1"/>
    </source>
</evidence>
<evidence type="ECO:0000313" key="2">
    <source>
        <dbReference type="Proteomes" id="UP001432027"/>
    </source>
</evidence>